<dbReference type="GO" id="GO:0030424">
    <property type="term" value="C:axon"/>
    <property type="evidence" value="ECO:0007669"/>
    <property type="project" value="TreeGrafter"/>
</dbReference>
<evidence type="ECO:0000259" key="1">
    <source>
        <dbReference type="PROSITE" id="PS50004"/>
    </source>
</evidence>
<dbReference type="Proteomes" id="UP000054324">
    <property type="component" value="Unassembled WGS sequence"/>
</dbReference>
<dbReference type="PANTHER" id="PTHR10024:SF250">
    <property type="entry name" value="SYNAPTOTAGMIN-13"/>
    <property type="match status" value="1"/>
</dbReference>
<dbReference type="Gene3D" id="2.60.40.150">
    <property type="entry name" value="C2 domain"/>
    <property type="match status" value="2"/>
</dbReference>
<dbReference type="KEGG" id="ovi:T265_03148"/>
<dbReference type="SUPFAM" id="SSF49562">
    <property type="entry name" value="C2 domain (Calcium/lipid-binding domain, CaLB)"/>
    <property type="match status" value="2"/>
</dbReference>
<dbReference type="AlphaFoldDB" id="A0A075AHS9"/>
<dbReference type="STRING" id="6198.A0A075AHS9"/>
<evidence type="ECO:0000313" key="2">
    <source>
        <dbReference type="EMBL" id="KER30414.1"/>
    </source>
</evidence>
<dbReference type="PROSITE" id="PS50004">
    <property type="entry name" value="C2"/>
    <property type="match status" value="2"/>
</dbReference>
<dbReference type="EMBL" id="KL596661">
    <property type="protein sequence ID" value="KER30414.1"/>
    <property type="molecule type" value="Genomic_DNA"/>
</dbReference>
<dbReference type="InterPro" id="IPR035892">
    <property type="entry name" value="C2_domain_sf"/>
</dbReference>
<dbReference type="GeneID" id="20317335"/>
<feature type="domain" description="C2" evidence="1">
    <location>
        <begin position="18"/>
        <end position="144"/>
    </location>
</feature>
<dbReference type="GO" id="GO:0000149">
    <property type="term" value="F:SNARE binding"/>
    <property type="evidence" value="ECO:0007669"/>
    <property type="project" value="TreeGrafter"/>
</dbReference>
<dbReference type="PANTHER" id="PTHR10024">
    <property type="entry name" value="SYNAPTOTAGMIN"/>
    <property type="match status" value="1"/>
</dbReference>
<gene>
    <name evidence="2" type="ORF">T265_03148</name>
</gene>
<dbReference type="GO" id="GO:0048488">
    <property type="term" value="P:synaptic vesicle endocytosis"/>
    <property type="evidence" value="ECO:0007669"/>
    <property type="project" value="TreeGrafter"/>
</dbReference>
<dbReference type="GO" id="GO:0030672">
    <property type="term" value="C:synaptic vesicle membrane"/>
    <property type="evidence" value="ECO:0007669"/>
    <property type="project" value="TreeGrafter"/>
</dbReference>
<dbReference type="GO" id="GO:0005886">
    <property type="term" value="C:plasma membrane"/>
    <property type="evidence" value="ECO:0007669"/>
    <property type="project" value="TreeGrafter"/>
</dbReference>
<name>A0A075AHS9_OPIVI</name>
<dbReference type="RefSeq" id="XP_009165825.1">
    <property type="nucleotide sequence ID" value="XM_009167561.1"/>
</dbReference>
<accession>A0A075AHS9</accession>
<dbReference type="GO" id="GO:0030276">
    <property type="term" value="F:clathrin binding"/>
    <property type="evidence" value="ECO:0007669"/>
    <property type="project" value="TreeGrafter"/>
</dbReference>
<dbReference type="Pfam" id="PF00168">
    <property type="entry name" value="C2"/>
    <property type="match status" value="2"/>
</dbReference>
<organism evidence="2 3">
    <name type="scientific">Opisthorchis viverrini</name>
    <name type="common">Southeast Asian liver fluke</name>
    <dbReference type="NCBI Taxonomy" id="6198"/>
    <lineage>
        <taxon>Eukaryota</taxon>
        <taxon>Metazoa</taxon>
        <taxon>Spiralia</taxon>
        <taxon>Lophotrochozoa</taxon>
        <taxon>Platyhelminthes</taxon>
        <taxon>Trematoda</taxon>
        <taxon>Digenea</taxon>
        <taxon>Opisthorchiida</taxon>
        <taxon>Opisthorchiata</taxon>
        <taxon>Opisthorchiidae</taxon>
        <taxon>Opisthorchis</taxon>
    </lineage>
</organism>
<dbReference type="GO" id="GO:0005509">
    <property type="term" value="F:calcium ion binding"/>
    <property type="evidence" value="ECO:0007669"/>
    <property type="project" value="TreeGrafter"/>
</dbReference>
<reference evidence="2 3" key="1">
    <citation type="submission" date="2013-11" db="EMBL/GenBank/DDBJ databases">
        <title>Opisthorchis viverrini - life in the bile duct.</title>
        <authorList>
            <person name="Young N.D."/>
            <person name="Nagarajan N."/>
            <person name="Lin S.J."/>
            <person name="Korhonen P.K."/>
            <person name="Jex A.R."/>
            <person name="Hall R.S."/>
            <person name="Safavi-Hemami H."/>
            <person name="Kaewkong W."/>
            <person name="Bertrand D."/>
            <person name="Gao S."/>
            <person name="Seet Q."/>
            <person name="Wongkham S."/>
            <person name="Teh B.T."/>
            <person name="Wongkham C."/>
            <person name="Intapan P.M."/>
            <person name="Maleewong W."/>
            <person name="Yang X."/>
            <person name="Hu M."/>
            <person name="Wang Z."/>
            <person name="Hofmann A."/>
            <person name="Sternberg P.W."/>
            <person name="Tan P."/>
            <person name="Wang J."/>
            <person name="Gasser R.B."/>
        </authorList>
    </citation>
    <scope>NUCLEOTIDE SEQUENCE [LARGE SCALE GENOMIC DNA]</scope>
</reference>
<feature type="domain" description="C2" evidence="1">
    <location>
        <begin position="159"/>
        <end position="296"/>
    </location>
</feature>
<sequence>MKSVYLDELAGNEKVKGKYGQLTYSIQYDIRLAKLTVIVIEANKLNILPENELLDTYVTVKLASGKHGRLEQIGNIQRTDIQRRTMLPRWHFQCKFDLKMDDLKYAILIFEIFDYDSIGQDRSIGRLTTNLANLDVGAYVGTPLENTEWLKAGEPKFLGLGETCIGLNYHHALERLECHVYEARCLHVSEYLSANKHQKISVRVNLRCKRHSLGSFETHSQKELTNPYFNEKFSFHLNVKQLPDAKLVFHLRSRGTYGRKCVLGSFTIGPNTDMSSGAKHWEEMVQNSPRSHVMWHTWIPKDF</sequence>
<dbReference type="GO" id="GO:0048791">
    <property type="term" value="P:calcium ion-regulated exocytosis of neurotransmitter"/>
    <property type="evidence" value="ECO:0007669"/>
    <property type="project" value="TreeGrafter"/>
</dbReference>
<dbReference type="OrthoDB" id="10259057at2759"/>
<dbReference type="GO" id="GO:0005544">
    <property type="term" value="F:calcium-dependent phospholipid binding"/>
    <property type="evidence" value="ECO:0007669"/>
    <property type="project" value="TreeGrafter"/>
</dbReference>
<dbReference type="CTD" id="20317335"/>
<dbReference type="CDD" id="cd00030">
    <property type="entry name" value="C2"/>
    <property type="match status" value="1"/>
</dbReference>
<dbReference type="GO" id="GO:0031045">
    <property type="term" value="C:dense core granule"/>
    <property type="evidence" value="ECO:0007669"/>
    <property type="project" value="TreeGrafter"/>
</dbReference>
<keyword evidence="3" id="KW-1185">Reference proteome</keyword>
<proteinExistence type="predicted"/>
<protein>
    <recommendedName>
        <fullName evidence="1">C2 domain-containing protein</fullName>
    </recommendedName>
</protein>
<evidence type="ECO:0000313" key="3">
    <source>
        <dbReference type="Proteomes" id="UP000054324"/>
    </source>
</evidence>
<dbReference type="InterPro" id="IPR000008">
    <property type="entry name" value="C2_dom"/>
</dbReference>
<dbReference type="SMART" id="SM00239">
    <property type="entry name" value="C2"/>
    <property type="match status" value="2"/>
</dbReference>
<dbReference type="GO" id="GO:0001786">
    <property type="term" value="F:phosphatidylserine binding"/>
    <property type="evidence" value="ECO:0007669"/>
    <property type="project" value="TreeGrafter"/>
</dbReference>